<evidence type="ECO:0000313" key="10">
    <source>
        <dbReference type="Proteomes" id="UP001315686"/>
    </source>
</evidence>
<comment type="similarity">
    <text evidence="2">Belongs to the YkuD family.</text>
</comment>
<reference evidence="9 10" key="1">
    <citation type="journal article" date="2021" name="Arch. Microbiol.">
        <title>Harenicola maris gen. nov., sp. nov. isolated from the Sea of Japan shallow sediments.</title>
        <authorList>
            <person name="Romanenko L.A."/>
            <person name="Kurilenko V.V."/>
            <person name="Chernysheva N.Y."/>
            <person name="Tekutyeva L.A."/>
            <person name="Velansky P.V."/>
            <person name="Svetashev V.I."/>
            <person name="Isaeva M.P."/>
        </authorList>
    </citation>
    <scope>NUCLEOTIDE SEQUENCE [LARGE SCALE GENOMIC DNA]</scope>
    <source>
        <strain evidence="9 10">KMM 3653</strain>
    </source>
</reference>
<feature type="active site" description="Nucleophile" evidence="7">
    <location>
        <position position="145"/>
    </location>
</feature>
<dbReference type="CDD" id="cd16913">
    <property type="entry name" value="YkuD_like"/>
    <property type="match status" value="1"/>
</dbReference>
<accession>A0AAP2G3W7</accession>
<feature type="domain" description="L,D-TPase catalytic" evidence="8">
    <location>
        <begin position="38"/>
        <end position="169"/>
    </location>
</feature>
<protein>
    <submittedName>
        <fullName evidence="9">L,D-transpeptidase family protein</fullName>
    </submittedName>
</protein>
<dbReference type="PANTHER" id="PTHR36699">
    <property type="entry name" value="LD-TRANSPEPTIDASE"/>
    <property type="match status" value="1"/>
</dbReference>
<dbReference type="GO" id="GO:0004180">
    <property type="term" value="F:carboxypeptidase activity"/>
    <property type="evidence" value="ECO:0007669"/>
    <property type="project" value="UniProtKB-ARBA"/>
</dbReference>
<dbReference type="GO" id="GO:0071555">
    <property type="term" value="P:cell wall organization"/>
    <property type="evidence" value="ECO:0007669"/>
    <property type="project" value="UniProtKB-UniRule"/>
</dbReference>
<keyword evidence="3" id="KW-0808">Transferase</keyword>
<name>A0AAP2G3W7_9RHOB</name>
<dbReference type="SUPFAM" id="SSF141523">
    <property type="entry name" value="L,D-transpeptidase catalytic domain-like"/>
    <property type="match status" value="1"/>
</dbReference>
<gene>
    <name evidence="9" type="ORF">IV417_09740</name>
</gene>
<evidence type="ECO:0000256" key="5">
    <source>
        <dbReference type="ARBA" id="ARBA00022984"/>
    </source>
</evidence>
<dbReference type="AlphaFoldDB" id="A0AAP2G3W7"/>
<proteinExistence type="inferred from homology"/>
<keyword evidence="4 7" id="KW-0133">Cell shape</keyword>
<dbReference type="PROSITE" id="PS52029">
    <property type="entry name" value="LD_TPASE"/>
    <property type="match status" value="1"/>
</dbReference>
<feature type="active site" description="Proton donor/acceptor" evidence="7">
    <location>
        <position position="128"/>
    </location>
</feature>
<evidence type="ECO:0000256" key="1">
    <source>
        <dbReference type="ARBA" id="ARBA00004752"/>
    </source>
</evidence>
<dbReference type="InterPro" id="IPR005490">
    <property type="entry name" value="LD_TPept_cat_dom"/>
</dbReference>
<dbReference type="EMBL" id="JADQAZ010000002">
    <property type="protein sequence ID" value="MBT0957670.1"/>
    <property type="molecule type" value="Genomic_DNA"/>
</dbReference>
<comment type="caution">
    <text evidence="9">The sequence shown here is derived from an EMBL/GenBank/DDBJ whole genome shotgun (WGS) entry which is preliminary data.</text>
</comment>
<evidence type="ECO:0000313" key="9">
    <source>
        <dbReference type="EMBL" id="MBT0957670.1"/>
    </source>
</evidence>
<dbReference type="GO" id="GO:0009252">
    <property type="term" value="P:peptidoglycan biosynthetic process"/>
    <property type="evidence" value="ECO:0007669"/>
    <property type="project" value="UniProtKB-KW"/>
</dbReference>
<evidence type="ECO:0000256" key="6">
    <source>
        <dbReference type="ARBA" id="ARBA00023316"/>
    </source>
</evidence>
<organism evidence="9 10">
    <name type="scientific">Harenicola maris</name>
    <dbReference type="NCBI Taxonomy" id="2841044"/>
    <lineage>
        <taxon>Bacteria</taxon>
        <taxon>Pseudomonadati</taxon>
        <taxon>Pseudomonadota</taxon>
        <taxon>Alphaproteobacteria</taxon>
        <taxon>Rhodobacterales</taxon>
        <taxon>Paracoccaceae</taxon>
        <taxon>Harenicola</taxon>
    </lineage>
</organism>
<evidence type="ECO:0000256" key="3">
    <source>
        <dbReference type="ARBA" id="ARBA00022679"/>
    </source>
</evidence>
<dbReference type="Pfam" id="PF03734">
    <property type="entry name" value="YkuD"/>
    <property type="match status" value="1"/>
</dbReference>
<evidence type="ECO:0000259" key="8">
    <source>
        <dbReference type="PROSITE" id="PS52029"/>
    </source>
</evidence>
<keyword evidence="10" id="KW-1185">Reference proteome</keyword>
<keyword evidence="5 7" id="KW-0573">Peptidoglycan synthesis</keyword>
<keyword evidence="6 7" id="KW-0961">Cell wall biogenesis/degradation</keyword>
<dbReference type="GO" id="GO:0016740">
    <property type="term" value="F:transferase activity"/>
    <property type="evidence" value="ECO:0007669"/>
    <property type="project" value="UniProtKB-KW"/>
</dbReference>
<evidence type="ECO:0000256" key="4">
    <source>
        <dbReference type="ARBA" id="ARBA00022960"/>
    </source>
</evidence>
<dbReference type="Gene3D" id="2.40.440.10">
    <property type="entry name" value="L,D-transpeptidase catalytic domain-like"/>
    <property type="match status" value="1"/>
</dbReference>
<sequence length="170" mass="18543">MADTKFTRRGVVLGAAAVGLSACASKPKISTYGGPKVTRVVVQKADRKMYLFSGTTMLESYDIELGFAPEGHKTVYGDGKTPEGSYYIDRRNPRSSFYLSLGISYPNAQDRMEAARLGKQPGGDIFIHGQRRPGDPKGPDWTAGCIAVKNKEMSEIYAMVQTGTRIDINP</sequence>
<dbReference type="GO" id="GO:0008360">
    <property type="term" value="P:regulation of cell shape"/>
    <property type="evidence" value="ECO:0007669"/>
    <property type="project" value="UniProtKB-UniRule"/>
</dbReference>
<dbReference type="RefSeq" id="WP_327793898.1">
    <property type="nucleotide sequence ID" value="NZ_JADQAZ010000002.1"/>
</dbReference>
<comment type="pathway">
    <text evidence="1 7">Cell wall biogenesis; peptidoglycan biosynthesis.</text>
</comment>
<dbReference type="PANTHER" id="PTHR36699:SF1">
    <property type="entry name" value="L,D-TRANSPEPTIDASE YAFK-RELATED"/>
    <property type="match status" value="1"/>
</dbReference>
<dbReference type="PROSITE" id="PS51257">
    <property type="entry name" value="PROKAR_LIPOPROTEIN"/>
    <property type="match status" value="1"/>
</dbReference>
<evidence type="ECO:0000256" key="2">
    <source>
        <dbReference type="ARBA" id="ARBA00005992"/>
    </source>
</evidence>
<evidence type="ECO:0000256" key="7">
    <source>
        <dbReference type="PROSITE-ProRule" id="PRU01373"/>
    </source>
</evidence>
<dbReference type="InterPro" id="IPR038063">
    <property type="entry name" value="Transpep_catalytic_dom"/>
</dbReference>
<dbReference type="Proteomes" id="UP001315686">
    <property type="component" value="Unassembled WGS sequence"/>
</dbReference>